<evidence type="ECO:0000313" key="3">
    <source>
        <dbReference type="Proteomes" id="UP000281406"/>
    </source>
</evidence>
<dbReference type="InterPro" id="IPR032639">
    <property type="entry name" value="Tex_YqgF"/>
</dbReference>
<comment type="caution">
    <text evidence="2">The sequence shown here is derived from an EMBL/GenBank/DDBJ whole genome shotgun (WGS) entry which is preliminary data.</text>
</comment>
<organism evidence="2 3">
    <name type="scientific">Anabarilius grahami</name>
    <name type="common">Kanglang fish</name>
    <name type="synonym">Barilius grahami</name>
    <dbReference type="NCBI Taxonomy" id="495550"/>
    <lineage>
        <taxon>Eukaryota</taxon>
        <taxon>Metazoa</taxon>
        <taxon>Chordata</taxon>
        <taxon>Craniata</taxon>
        <taxon>Vertebrata</taxon>
        <taxon>Euteleostomi</taxon>
        <taxon>Actinopterygii</taxon>
        <taxon>Neopterygii</taxon>
        <taxon>Teleostei</taxon>
        <taxon>Ostariophysi</taxon>
        <taxon>Cypriniformes</taxon>
        <taxon>Xenocyprididae</taxon>
        <taxon>Xenocypridinae</taxon>
        <taxon>Xenocypridinae incertae sedis</taxon>
        <taxon>Anabarilius</taxon>
    </lineage>
</organism>
<protein>
    <submittedName>
        <fullName evidence="2">S1 RNA-binding domain-containing protein 1</fullName>
    </submittedName>
</protein>
<feature type="domain" description="Tex protein YqgF-like" evidence="1">
    <location>
        <begin position="111"/>
        <end position="142"/>
    </location>
</feature>
<gene>
    <name evidence="2" type="ORF">DPX16_9981</name>
</gene>
<dbReference type="OrthoDB" id="995477at2759"/>
<accession>A0A3N0XX24</accession>
<dbReference type="Proteomes" id="UP000281406">
    <property type="component" value="Unassembled WGS sequence"/>
</dbReference>
<dbReference type="EMBL" id="RJVU01057857">
    <property type="protein sequence ID" value="ROK15677.1"/>
    <property type="molecule type" value="Genomic_DNA"/>
</dbReference>
<dbReference type="InterPro" id="IPR037027">
    <property type="entry name" value="YqgF/RNaseH-like_dom_sf"/>
</dbReference>
<dbReference type="AlphaFoldDB" id="A0A3N0XX24"/>
<dbReference type="GO" id="GO:0006139">
    <property type="term" value="P:nucleobase-containing compound metabolic process"/>
    <property type="evidence" value="ECO:0007669"/>
    <property type="project" value="InterPro"/>
</dbReference>
<name>A0A3N0XX24_ANAGA</name>
<evidence type="ECO:0000313" key="2">
    <source>
        <dbReference type="EMBL" id="ROK15677.1"/>
    </source>
</evidence>
<keyword evidence="3" id="KW-1185">Reference proteome</keyword>
<evidence type="ECO:0000259" key="1">
    <source>
        <dbReference type="Pfam" id="PF16921"/>
    </source>
</evidence>
<reference evidence="2 3" key="1">
    <citation type="submission" date="2018-10" db="EMBL/GenBank/DDBJ databases">
        <title>Genome assembly for a Yunnan-Guizhou Plateau 3E fish, Anabarilius grahami (Regan), and its evolutionary and genetic applications.</title>
        <authorList>
            <person name="Jiang W."/>
        </authorList>
    </citation>
    <scope>NUCLEOTIDE SEQUENCE [LARGE SCALE GENOMIC DNA]</scope>
    <source>
        <strain evidence="2">AG-KIZ</strain>
        <tissue evidence="2">Muscle</tissue>
    </source>
</reference>
<dbReference type="Gene3D" id="3.30.420.140">
    <property type="entry name" value="YqgF/RNase H-like domain"/>
    <property type="match status" value="1"/>
</dbReference>
<sequence length="177" mass="19502">MSWCPLELGRVLAAFCCLPFYKFSRALNEEKWLVDVMHIHVRKVQGLYPLTLAALLIYSNMTGHMPELVSTVIMAICQLWEGEGGGERIWENEDTSQTGGPCHKASASCHDITDEAGASIYSVSPEAVKEMPNMDPNLRSAVPRPKSLVTVNSLTCQSNSAPTQPDLYMPFQSTLSP</sequence>
<proteinExistence type="predicted"/>
<dbReference type="Pfam" id="PF16921">
    <property type="entry name" value="Tex_YqgF"/>
    <property type="match status" value="1"/>
</dbReference>